<gene>
    <name evidence="1" type="ORF">GCM10010470_13200</name>
</gene>
<dbReference type="RefSeq" id="WP_425564993.1">
    <property type="nucleotide sequence ID" value="NZ_BAAAUX010000006.1"/>
</dbReference>
<reference evidence="1 2" key="1">
    <citation type="journal article" date="2019" name="Int. J. Syst. Evol. Microbiol.">
        <title>The Global Catalogue of Microorganisms (GCM) 10K type strain sequencing project: providing services to taxonomists for standard genome sequencing and annotation.</title>
        <authorList>
            <consortium name="The Broad Institute Genomics Platform"/>
            <consortium name="The Broad Institute Genome Sequencing Center for Infectious Disease"/>
            <person name="Wu L."/>
            <person name="Ma J."/>
        </authorList>
    </citation>
    <scope>NUCLEOTIDE SEQUENCE [LARGE SCALE GENOMIC DNA]</scope>
    <source>
        <strain evidence="1 2">JCM 9383</strain>
    </source>
</reference>
<accession>A0ABN3V743</accession>
<sequence length="136" mass="14585">MYWADPNLDQQARTISGGTAKDVTDGLQALISRDFQFAHPRDSVGSLVAVVGLRVHHGVIDIVQLYGEDDADAARIPGDEPDVLFPQTVIWRTTGRAREVIKQVLALEDPVELAGSAAGCWVPTHAGRSAWLAASA</sequence>
<evidence type="ECO:0000313" key="2">
    <source>
        <dbReference type="Proteomes" id="UP001500979"/>
    </source>
</evidence>
<protein>
    <submittedName>
        <fullName evidence="1">Uncharacterized protein</fullName>
    </submittedName>
</protein>
<evidence type="ECO:0000313" key="1">
    <source>
        <dbReference type="EMBL" id="GAA2780737.1"/>
    </source>
</evidence>
<name>A0ABN3V743_9PSEU</name>
<proteinExistence type="predicted"/>
<keyword evidence="2" id="KW-1185">Reference proteome</keyword>
<organism evidence="1 2">
    <name type="scientific">Saccharopolyspora taberi</name>
    <dbReference type="NCBI Taxonomy" id="60895"/>
    <lineage>
        <taxon>Bacteria</taxon>
        <taxon>Bacillati</taxon>
        <taxon>Actinomycetota</taxon>
        <taxon>Actinomycetes</taxon>
        <taxon>Pseudonocardiales</taxon>
        <taxon>Pseudonocardiaceae</taxon>
        <taxon>Saccharopolyspora</taxon>
    </lineage>
</organism>
<comment type="caution">
    <text evidence="1">The sequence shown here is derived from an EMBL/GenBank/DDBJ whole genome shotgun (WGS) entry which is preliminary data.</text>
</comment>
<dbReference type="EMBL" id="BAAAUX010000006">
    <property type="protein sequence ID" value="GAA2780737.1"/>
    <property type="molecule type" value="Genomic_DNA"/>
</dbReference>
<dbReference type="Proteomes" id="UP001500979">
    <property type="component" value="Unassembled WGS sequence"/>
</dbReference>